<protein>
    <submittedName>
        <fullName evidence="2">Glycosyltransferase</fullName>
    </submittedName>
</protein>
<organism evidence="2 3">
    <name type="scientific">Pontimonas salivibrio</name>
    <dbReference type="NCBI Taxonomy" id="1159327"/>
    <lineage>
        <taxon>Bacteria</taxon>
        <taxon>Bacillati</taxon>
        <taxon>Actinomycetota</taxon>
        <taxon>Actinomycetes</taxon>
        <taxon>Micrococcales</taxon>
        <taxon>Microbacteriaceae</taxon>
        <taxon>Pontimonas</taxon>
    </lineage>
</organism>
<dbReference type="Pfam" id="PF00535">
    <property type="entry name" value="Glycos_transf_2"/>
    <property type="match status" value="1"/>
</dbReference>
<dbReference type="InterPro" id="IPR001173">
    <property type="entry name" value="Glyco_trans_2-like"/>
</dbReference>
<evidence type="ECO:0000313" key="3">
    <source>
        <dbReference type="Proteomes" id="UP000243077"/>
    </source>
</evidence>
<gene>
    <name evidence="2" type="ORF">C3B54_111647</name>
</gene>
<keyword evidence="3" id="KW-1185">Reference proteome</keyword>
<sequence length="258" mass="28316">MADQADILVVLPTLGDRPEKLVRALKSVDAQRPDVSVRVVVVIPEDKKDVIAQAKAHQVDIVADPGTGMSAAINAGLATRRGEQFYIWLGDDDYYQPGGLATLRDMLLADDHAVVAYGACDYVDDGGDVLWTSKAGRLASVLIGKGPNLVPHPAAMMRLDALEQVGGYDETLSLVMDLDVLLKLKKRGRFAHTTQVVSAFGWHPDSLTVNDRKKSGREARMVKRRHLPAPLRILEPLWEYPVGWASLLAAHTLNRKRN</sequence>
<dbReference type="Gene3D" id="3.90.550.10">
    <property type="entry name" value="Spore Coat Polysaccharide Biosynthesis Protein SpsA, Chain A"/>
    <property type="match status" value="1"/>
</dbReference>
<reference evidence="2 3" key="1">
    <citation type="submission" date="2018-02" db="EMBL/GenBank/DDBJ databases">
        <title>Complete genome of the streamlined marine actinobacterium Pontimonas salivibrio CL-TW6 adapted to coastal planktonic lifestype.</title>
        <authorList>
            <person name="Cho B.C."/>
            <person name="Hardies S.C."/>
            <person name="Jang G.I."/>
            <person name="Hwang C.Y."/>
        </authorList>
    </citation>
    <scope>NUCLEOTIDE SEQUENCE [LARGE SCALE GENOMIC DNA]</scope>
    <source>
        <strain evidence="2 3">CL-TW6</strain>
    </source>
</reference>
<proteinExistence type="predicted"/>
<dbReference type="EMBL" id="CP026923">
    <property type="protein sequence ID" value="AVG24582.1"/>
    <property type="molecule type" value="Genomic_DNA"/>
</dbReference>
<dbReference type="PANTHER" id="PTHR43685">
    <property type="entry name" value="GLYCOSYLTRANSFERASE"/>
    <property type="match status" value="1"/>
</dbReference>
<keyword evidence="2" id="KW-0808">Transferase</keyword>
<feature type="domain" description="Glycosyltransferase 2-like" evidence="1">
    <location>
        <begin position="9"/>
        <end position="163"/>
    </location>
</feature>
<evidence type="ECO:0000259" key="1">
    <source>
        <dbReference type="Pfam" id="PF00535"/>
    </source>
</evidence>
<accession>A0A2L2BSJ1</accession>
<name>A0A2L2BSJ1_9MICO</name>
<evidence type="ECO:0000313" key="2">
    <source>
        <dbReference type="EMBL" id="AVG24582.1"/>
    </source>
</evidence>
<dbReference type="AlphaFoldDB" id="A0A2L2BSJ1"/>
<dbReference type="SUPFAM" id="SSF53448">
    <property type="entry name" value="Nucleotide-diphospho-sugar transferases"/>
    <property type="match status" value="1"/>
</dbReference>
<dbReference type="GO" id="GO:0016740">
    <property type="term" value="F:transferase activity"/>
    <property type="evidence" value="ECO:0007669"/>
    <property type="project" value="UniProtKB-KW"/>
</dbReference>
<dbReference type="KEGG" id="psai:C3B54_111647"/>
<dbReference type="InterPro" id="IPR050834">
    <property type="entry name" value="Glycosyltransf_2"/>
</dbReference>
<dbReference type="InterPro" id="IPR029044">
    <property type="entry name" value="Nucleotide-diphossugar_trans"/>
</dbReference>
<dbReference type="PANTHER" id="PTHR43685:SF2">
    <property type="entry name" value="GLYCOSYLTRANSFERASE 2-LIKE DOMAIN-CONTAINING PROTEIN"/>
    <property type="match status" value="1"/>
</dbReference>
<dbReference type="Proteomes" id="UP000243077">
    <property type="component" value="Chromosome"/>
</dbReference>